<evidence type="ECO:0000313" key="2">
    <source>
        <dbReference type="Proteomes" id="UP001163603"/>
    </source>
</evidence>
<keyword evidence="2" id="KW-1185">Reference proteome</keyword>
<organism evidence="1 2">
    <name type="scientific">Pistacia integerrima</name>
    <dbReference type="NCBI Taxonomy" id="434235"/>
    <lineage>
        <taxon>Eukaryota</taxon>
        <taxon>Viridiplantae</taxon>
        <taxon>Streptophyta</taxon>
        <taxon>Embryophyta</taxon>
        <taxon>Tracheophyta</taxon>
        <taxon>Spermatophyta</taxon>
        <taxon>Magnoliopsida</taxon>
        <taxon>eudicotyledons</taxon>
        <taxon>Gunneridae</taxon>
        <taxon>Pentapetalae</taxon>
        <taxon>rosids</taxon>
        <taxon>malvids</taxon>
        <taxon>Sapindales</taxon>
        <taxon>Anacardiaceae</taxon>
        <taxon>Pistacia</taxon>
    </lineage>
</organism>
<evidence type="ECO:0000313" key="1">
    <source>
        <dbReference type="EMBL" id="KAJ0049562.1"/>
    </source>
</evidence>
<proteinExistence type="predicted"/>
<comment type="caution">
    <text evidence="1">The sequence shown here is derived from an EMBL/GenBank/DDBJ whole genome shotgun (WGS) entry which is preliminary data.</text>
</comment>
<accession>A0ACC0ZG33</accession>
<dbReference type="Proteomes" id="UP001163603">
    <property type="component" value="Chromosome 2"/>
</dbReference>
<dbReference type="EMBL" id="CM047737">
    <property type="protein sequence ID" value="KAJ0049562.1"/>
    <property type="molecule type" value="Genomic_DNA"/>
</dbReference>
<sequence>MVYSHRLLEVDIDEYPSWFSALDHKLLTSAAKDDDTPHAAVAKDGSGDYSSI</sequence>
<name>A0ACC0ZG33_9ROSI</name>
<protein>
    <submittedName>
        <fullName evidence="1">Uncharacterized protein</fullName>
    </submittedName>
</protein>
<reference evidence="2" key="1">
    <citation type="journal article" date="2023" name="G3 (Bethesda)">
        <title>Genome assembly and association tests identify interacting loci associated with vigor, precocity, and sex in interspecific pistachio rootstocks.</title>
        <authorList>
            <person name="Palmer W."/>
            <person name="Jacygrad E."/>
            <person name="Sagayaradj S."/>
            <person name="Cavanaugh K."/>
            <person name="Han R."/>
            <person name="Bertier L."/>
            <person name="Beede B."/>
            <person name="Kafkas S."/>
            <person name="Golino D."/>
            <person name="Preece J."/>
            <person name="Michelmore R."/>
        </authorList>
    </citation>
    <scope>NUCLEOTIDE SEQUENCE [LARGE SCALE GENOMIC DNA]</scope>
</reference>
<gene>
    <name evidence="1" type="ORF">Pint_16698</name>
</gene>